<proteinExistence type="predicted"/>
<evidence type="ECO:0000313" key="4">
    <source>
        <dbReference type="Proteomes" id="UP000792220"/>
    </source>
</evidence>
<dbReference type="InterPro" id="IPR022549">
    <property type="entry name" value="DUF3627"/>
</dbReference>
<organismHost>
    <name type="scientific">Choristoneura fumiferana</name>
    <name type="common">Spruce budworm moth</name>
    <name type="synonym">Archips fumiferana</name>
    <dbReference type="NCBI Taxonomy" id="7141"/>
</organismHost>
<keyword evidence="1" id="KW-0175">Coiled coil</keyword>
<dbReference type="SMART" id="SM01040">
    <property type="entry name" value="Bro-N"/>
    <property type="match status" value="1"/>
</dbReference>
<dbReference type="RefSeq" id="YP_008004172.1">
    <property type="nucleotide sequence ID" value="NC_021248.1"/>
</dbReference>
<evidence type="ECO:0000256" key="1">
    <source>
        <dbReference type="SAM" id="Coils"/>
    </source>
</evidence>
<organism evidence="3 4">
    <name type="scientific">Choristoneura biennis entomopoxvirus</name>
    <name type="common">CbEPV</name>
    <dbReference type="NCBI Taxonomy" id="10288"/>
    <lineage>
        <taxon>Viruses</taxon>
        <taxon>Varidnaviria</taxon>
        <taxon>Bamfordvirae</taxon>
        <taxon>Nucleocytoviricota</taxon>
        <taxon>Pokkesviricetes</taxon>
        <taxon>Chitovirales</taxon>
        <taxon>Poxviridae</taxon>
        <taxon>Entomopoxvirinae</taxon>
        <taxon>Betaentomopoxvirus</taxon>
        <taxon>Betaentomopoxvirus cbiennis</taxon>
    </lineage>
</organism>
<feature type="domain" description="Bro-N" evidence="2">
    <location>
        <begin position="26"/>
        <end position="139"/>
    </location>
</feature>
<protein>
    <submittedName>
        <fullName evidence="3">N1R/p28-like protein</fullName>
    </submittedName>
</protein>
<gene>
    <name evidence="3" type="ORF">CHBEV_102</name>
</gene>
<evidence type="ECO:0000259" key="2">
    <source>
        <dbReference type="PROSITE" id="PS51750"/>
    </source>
</evidence>
<dbReference type="OrthoDB" id="30349at10239"/>
<sequence>MENILLKTDLNSNISDTLSDKFIYNFNKIFKYKNINIDIIGTANNPWFNGKNILIDGLEYTDQSAKCTLKRLDDKFKKSLYDIQFVEGKMPPTKNNDNKTIYINEAGLYYVIIHCTKDFAKGFQDYILFELLPYIRQIAQNKYLDIIHNQKNNIDELTTLVKQQTIKIDNISIQNKEQTIEILKLNKQNNIALNKLQELGINLLDVKDKLDTVIVDRNIKPKDTKRQHKYLLLKNKSNNNEFKFIRAQDQYIKTNKSIWLEKYNIIIEEKYNPNPIDLCVRLKNKIIEMDKTRINNLKNKDKYKQDKKALKDKIDNREPFIEIKGNNFILNRCDEDKFINVVKSIENEQYNI</sequence>
<reference evidence="3" key="1">
    <citation type="journal article" date="2013" name="J. Virol.">
        <title>New Insights into the Evolution of Entomopoxvirinae from the Complete Genome Sequences of Four Entomopoxviruses Infecting Adoxophyes honmai, Choristoneura biennis, Choristoneura rosaceana, and Mythimna separata.</title>
        <authorList>
            <person name="Theze J."/>
            <person name="Takatsuka J."/>
            <person name="Li Z."/>
            <person name="Gallais J."/>
            <person name="Doucet D."/>
            <person name="Arif B."/>
            <person name="Nakai M."/>
            <person name="Herniou E.A."/>
        </authorList>
    </citation>
    <scope>NUCLEOTIDE SEQUENCE</scope>
</reference>
<dbReference type="Pfam" id="PF02498">
    <property type="entry name" value="Bro-N"/>
    <property type="match status" value="1"/>
</dbReference>
<dbReference type="InterPro" id="IPR003497">
    <property type="entry name" value="BRO_N_domain"/>
</dbReference>
<dbReference type="GeneID" id="15613092"/>
<dbReference type="Pfam" id="PF12299">
    <property type="entry name" value="DUF3627"/>
    <property type="match status" value="1"/>
</dbReference>
<dbReference type="Proteomes" id="UP000792220">
    <property type="component" value="Genome"/>
</dbReference>
<dbReference type="PROSITE" id="PS51750">
    <property type="entry name" value="BRO_N"/>
    <property type="match status" value="1"/>
</dbReference>
<evidence type="ECO:0000313" key="3">
    <source>
        <dbReference type="EMBL" id="CCU55670.1"/>
    </source>
</evidence>
<dbReference type="KEGG" id="vg:15613092"/>
<feature type="coiled-coil region" evidence="1">
    <location>
        <begin position="147"/>
        <end position="188"/>
    </location>
</feature>
<name>A0A916KPH8_CBEPV</name>
<keyword evidence="4" id="KW-1185">Reference proteome</keyword>
<dbReference type="EMBL" id="HF679132">
    <property type="protein sequence ID" value="CCU55670.1"/>
    <property type="molecule type" value="Genomic_DNA"/>
</dbReference>
<accession>A0A916KPH8</accession>